<dbReference type="EMBL" id="CP072793">
    <property type="protein sequence ID" value="QTR55049.1"/>
    <property type="molecule type" value="Genomic_DNA"/>
</dbReference>
<dbReference type="PANTHER" id="PTHR48111:SF40">
    <property type="entry name" value="PHOSPHATE REGULON TRANSCRIPTIONAL REGULATORY PROTEIN PHOB"/>
    <property type="match status" value="1"/>
</dbReference>
<keyword evidence="8" id="KW-0805">Transcription regulation</keyword>
<dbReference type="InterPro" id="IPR039420">
    <property type="entry name" value="WalR-like"/>
</dbReference>
<keyword evidence="18" id="KW-1185">Reference proteome</keyword>
<evidence type="ECO:0000256" key="9">
    <source>
        <dbReference type="ARBA" id="ARBA00023125"/>
    </source>
</evidence>
<dbReference type="Pfam" id="PF00072">
    <property type="entry name" value="Response_reg"/>
    <property type="match status" value="1"/>
</dbReference>
<keyword evidence="9 14" id="KW-0238">DNA-binding</keyword>
<dbReference type="RefSeq" id="WP_210220520.1">
    <property type="nucleotide sequence ID" value="NZ_CP072793.1"/>
</dbReference>
<dbReference type="SMART" id="SM00862">
    <property type="entry name" value="Trans_reg_C"/>
    <property type="match status" value="1"/>
</dbReference>
<evidence type="ECO:0000256" key="5">
    <source>
        <dbReference type="ARBA" id="ARBA00022553"/>
    </source>
</evidence>
<gene>
    <name evidence="17" type="primary">phoB</name>
    <name evidence="17" type="ORF">J9260_08200</name>
</gene>
<dbReference type="PANTHER" id="PTHR48111">
    <property type="entry name" value="REGULATOR OF RPOS"/>
    <property type="match status" value="1"/>
</dbReference>
<evidence type="ECO:0000256" key="1">
    <source>
        <dbReference type="ARBA" id="ARBA00004496"/>
    </source>
</evidence>
<dbReference type="InterPro" id="IPR036388">
    <property type="entry name" value="WH-like_DNA-bd_sf"/>
</dbReference>
<dbReference type="Gene3D" id="3.40.50.2300">
    <property type="match status" value="1"/>
</dbReference>
<keyword evidence="11" id="KW-0804">Transcription</keyword>
<dbReference type="InterPro" id="IPR011006">
    <property type="entry name" value="CheY-like_superfamily"/>
</dbReference>
<dbReference type="InterPro" id="IPR011879">
    <property type="entry name" value="Sig_transdc_resp-reg_PhoB"/>
</dbReference>
<evidence type="ECO:0000313" key="17">
    <source>
        <dbReference type="EMBL" id="QTR55049.1"/>
    </source>
</evidence>
<dbReference type="GO" id="GO:0000156">
    <property type="term" value="F:phosphorelay response regulator activity"/>
    <property type="evidence" value="ECO:0007669"/>
    <property type="project" value="InterPro"/>
</dbReference>
<evidence type="ECO:0000256" key="2">
    <source>
        <dbReference type="ARBA" id="ARBA00013332"/>
    </source>
</evidence>
<evidence type="ECO:0000256" key="11">
    <source>
        <dbReference type="ARBA" id="ARBA00023163"/>
    </source>
</evidence>
<evidence type="ECO:0000256" key="12">
    <source>
        <dbReference type="ARBA" id="ARBA00024735"/>
    </source>
</evidence>
<evidence type="ECO:0000256" key="4">
    <source>
        <dbReference type="ARBA" id="ARBA00022490"/>
    </source>
</evidence>
<dbReference type="InterPro" id="IPR016032">
    <property type="entry name" value="Sig_transdc_resp-reg_C-effctor"/>
</dbReference>
<evidence type="ECO:0000259" key="15">
    <source>
        <dbReference type="PROSITE" id="PS50110"/>
    </source>
</evidence>
<dbReference type="SUPFAM" id="SSF52172">
    <property type="entry name" value="CheY-like"/>
    <property type="match status" value="1"/>
</dbReference>
<protein>
    <recommendedName>
        <fullName evidence="2">Phosphate regulon transcriptional regulatory protein PhoB</fullName>
    </recommendedName>
</protein>
<dbReference type="Proteomes" id="UP000672009">
    <property type="component" value="Chromosome"/>
</dbReference>
<evidence type="ECO:0000256" key="7">
    <source>
        <dbReference type="ARBA" id="ARBA00023012"/>
    </source>
</evidence>
<evidence type="ECO:0000256" key="6">
    <source>
        <dbReference type="ARBA" id="ARBA00022592"/>
    </source>
</evidence>
<dbReference type="SUPFAM" id="SSF46894">
    <property type="entry name" value="C-terminal effector domain of the bipartite response regulators"/>
    <property type="match status" value="1"/>
</dbReference>
<dbReference type="Pfam" id="PF00486">
    <property type="entry name" value="Trans_reg_C"/>
    <property type="match status" value="1"/>
</dbReference>
<name>A0A975FCK0_9GAMM</name>
<reference evidence="17" key="1">
    <citation type="submission" date="2021-04" db="EMBL/GenBank/DDBJ databases">
        <title>Genomics, taxonomy and metabolism of representatives of sulfur bacteria of the genus Thiothrix: Thiothrix fructosivorans QT, Thiothrix unzii A1T and three new species, Thiothrix subterranea sp. nov., Thiothrix litoralis sp. nov. and 'Candidatus Thiothrix anitrata' sp. nov.</title>
        <authorList>
            <person name="Ravin N.V."/>
            <person name="Smolyakov D."/>
            <person name="Rudenko T.S."/>
            <person name="Mardanov A.V."/>
            <person name="Beletsky A.V."/>
            <person name="Markov N.D."/>
            <person name="Fomenkov A.I."/>
            <person name="Roberts R.J."/>
            <person name="Karnachuk O.V."/>
            <person name="Novikov A."/>
            <person name="Grabovich M.Y."/>
        </authorList>
    </citation>
    <scope>NUCLEOTIDE SEQUENCE</scope>
    <source>
        <strain evidence="17">A1</strain>
    </source>
</reference>
<dbReference type="GO" id="GO:0006817">
    <property type="term" value="P:phosphate ion transport"/>
    <property type="evidence" value="ECO:0007669"/>
    <property type="project" value="UniProtKB-KW"/>
</dbReference>
<keyword evidence="3" id="KW-0813">Transport</keyword>
<proteinExistence type="predicted"/>
<dbReference type="FunFam" id="3.40.50.2300:FF:000001">
    <property type="entry name" value="DNA-binding response regulator PhoB"/>
    <property type="match status" value="1"/>
</dbReference>
<dbReference type="Gene3D" id="6.10.250.690">
    <property type="match status" value="1"/>
</dbReference>
<keyword evidence="10" id="KW-0010">Activator</keyword>
<keyword evidence="5 13" id="KW-0597">Phosphoprotein</keyword>
<feature type="domain" description="OmpR/PhoB-type" evidence="16">
    <location>
        <begin position="130"/>
        <end position="228"/>
    </location>
</feature>
<dbReference type="SMART" id="SM00448">
    <property type="entry name" value="REC"/>
    <property type="match status" value="1"/>
</dbReference>
<dbReference type="PROSITE" id="PS51755">
    <property type="entry name" value="OMPR_PHOB"/>
    <property type="match status" value="1"/>
</dbReference>
<dbReference type="InterPro" id="IPR001789">
    <property type="entry name" value="Sig_transdc_resp-reg_receiver"/>
</dbReference>
<dbReference type="AlphaFoldDB" id="A0A975FCK0"/>
<dbReference type="InterPro" id="IPR001867">
    <property type="entry name" value="OmpR/PhoB-type_DNA-bd"/>
</dbReference>
<feature type="DNA-binding region" description="OmpR/PhoB-type" evidence="14">
    <location>
        <begin position="130"/>
        <end position="228"/>
    </location>
</feature>
<dbReference type="KEGG" id="tun:J9260_08200"/>
<feature type="modified residue" description="4-aspartylphosphate" evidence="13">
    <location>
        <position position="52"/>
    </location>
</feature>
<evidence type="ECO:0000259" key="16">
    <source>
        <dbReference type="PROSITE" id="PS51755"/>
    </source>
</evidence>
<dbReference type="GO" id="GO:0000976">
    <property type="term" value="F:transcription cis-regulatory region binding"/>
    <property type="evidence" value="ECO:0007669"/>
    <property type="project" value="TreeGrafter"/>
</dbReference>
<organism evidence="17 18">
    <name type="scientific">Thiothrix unzii</name>
    <dbReference type="NCBI Taxonomy" id="111769"/>
    <lineage>
        <taxon>Bacteria</taxon>
        <taxon>Pseudomonadati</taxon>
        <taxon>Pseudomonadota</taxon>
        <taxon>Gammaproteobacteria</taxon>
        <taxon>Thiotrichales</taxon>
        <taxon>Thiotrichaceae</taxon>
        <taxon>Thiothrix</taxon>
    </lineage>
</organism>
<evidence type="ECO:0000256" key="14">
    <source>
        <dbReference type="PROSITE-ProRule" id="PRU01091"/>
    </source>
</evidence>
<sequence>MHNILIVEDEQPIRTMVNFALSRAGFELSEAADAEQAYAEIDRKRPELILMDWMLPGMNGLELVRRLQRDANTQDIPVIMLTARTEEADKINGFNAGIDDYISKPFSPAELLARIQAVLRRTQTSNAPTNQPLEYEHLFLDPLSHRVTAKSTELEFGPTEFRLLKFFMQHPDRVYSREQLLNNAWGRNVYVEERTVDVHILRLRKALAPHGIEHYIQTVRGAGYRFSPSV</sequence>
<evidence type="ECO:0000256" key="3">
    <source>
        <dbReference type="ARBA" id="ARBA00022448"/>
    </source>
</evidence>
<evidence type="ECO:0000256" key="10">
    <source>
        <dbReference type="ARBA" id="ARBA00023159"/>
    </source>
</evidence>
<evidence type="ECO:0000313" key="18">
    <source>
        <dbReference type="Proteomes" id="UP000672009"/>
    </source>
</evidence>
<dbReference type="GO" id="GO:0006355">
    <property type="term" value="P:regulation of DNA-templated transcription"/>
    <property type="evidence" value="ECO:0007669"/>
    <property type="project" value="InterPro"/>
</dbReference>
<comment type="subcellular location">
    <subcellularLocation>
        <location evidence="1">Cytoplasm</location>
    </subcellularLocation>
</comment>
<dbReference type="PROSITE" id="PS50110">
    <property type="entry name" value="RESPONSE_REGULATORY"/>
    <property type="match status" value="1"/>
</dbReference>
<evidence type="ECO:0000256" key="8">
    <source>
        <dbReference type="ARBA" id="ARBA00023015"/>
    </source>
</evidence>
<dbReference type="FunFam" id="1.10.10.10:FF:000011">
    <property type="entry name" value="Phosphate regulon transcriptional regulator PhoB"/>
    <property type="match status" value="1"/>
</dbReference>
<keyword evidence="7" id="KW-0902">Two-component regulatory system</keyword>
<dbReference type="GO" id="GO:0005829">
    <property type="term" value="C:cytosol"/>
    <property type="evidence" value="ECO:0007669"/>
    <property type="project" value="TreeGrafter"/>
</dbReference>
<dbReference type="GO" id="GO:0032993">
    <property type="term" value="C:protein-DNA complex"/>
    <property type="evidence" value="ECO:0007669"/>
    <property type="project" value="TreeGrafter"/>
</dbReference>
<dbReference type="CDD" id="cd17618">
    <property type="entry name" value="REC_OmpR_PhoB"/>
    <property type="match status" value="1"/>
</dbReference>
<accession>A0A975FCK0</accession>
<keyword evidence="4" id="KW-0963">Cytoplasm</keyword>
<dbReference type="CDD" id="cd00383">
    <property type="entry name" value="trans_reg_C"/>
    <property type="match status" value="1"/>
</dbReference>
<feature type="domain" description="Response regulatory" evidence="15">
    <location>
        <begin position="3"/>
        <end position="119"/>
    </location>
</feature>
<dbReference type="Gene3D" id="1.10.10.10">
    <property type="entry name" value="Winged helix-like DNA-binding domain superfamily/Winged helix DNA-binding domain"/>
    <property type="match status" value="1"/>
</dbReference>
<dbReference type="NCBIfam" id="TIGR02154">
    <property type="entry name" value="PhoB"/>
    <property type="match status" value="1"/>
</dbReference>
<keyword evidence="6" id="KW-0592">Phosphate transport</keyword>
<comment type="function">
    <text evidence="12">This protein is a positive regulator for the phosphate regulon. Transcription of this operon is positively regulated by PhoB and PhoR when phosphate is limited.</text>
</comment>
<evidence type="ECO:0000256" key="13">
    <source>
        <dbReference type="PROSITE-ProRule" id="PRU00169"/>
    </source>
</evidence>